<accession>A0A512PLS3</accession>
<dbReference type="OrthoDB" id="2328368at2"/>
<reference evidence="2 3" key="1">
    <citation type="submission" date="2019-07" db="EMBL/GenBank/DDBJ databases">
        <title>Whole genome shotgun sequence of Lactobacillus rapi NBRC 109618.</title>
        <authorList>
            <person name="Hosoyama A."/>
            <person name="Uohara A."/>
            <person name="Ohji S."/>
            <person name="Ichikawa N."/>
        </authorList>
    </citation>
    <scope>NUCLEOTIDE SEQUENCE [LARGE SCALE GENOMIC DNA]</scope>
    <source>
        <strain evidence="2 3">NBRC 109618</strain>
    </source>
</reference>
<keyword evidence="1" id="KW-0472">Membrane</keyword>
<keyword evidence="1" id="KW-1133">Transmembrane helix</keyword>
<dbReference type="EMBL" id="BKAM01000010">
    <property type="protein sequence ID" value="GEP72156.1"/>
    <property type="molecule type" value="Genomic_DNA"/>
</dbReference>
<dbReference type="RefSeq" id="WP_054748268.1">
    <property type="nucleotide sequence ID" value="NZ_BKAM01000010.1"/>
</dbReference>
<organism evidence="2 3">
    <name type="scientific">Lentilactobacillus rapi</name>
    <dbReference type="NCBI Taxonomy" id="481723"/>
    <lineage>
        <taxon>Bacteria</taxon>
        <taxon>Bacillati</taxon>
        <taxon>Bacillota</taxon>
        <taxon>Bacilli</taxon>
        <taxon>Lactobacillales</taxon>
        <taxon>Lactobacillaceae</taxon>
        <taxon>Lentilactobacillus</taxon>
    </lineage>
</organism>
<dbReference type="Proteomes" id="UP000321569">
    <property type="component" value="Unassembled WGS sequence"/>
</dbReference>
<evidence type="ECO:0000256" key="1">
    <source>
        <dbReference type="SAM" id="Phobius"/>
    </source>
</evidence>
<evidence type="ECO:0000313" key="2">
    <source>
        <dbReference type="EMBL" id="GEP72156.1"/>
    </source>
</evidence>
<proteinExistence type="predicted"/>
<feature type="transmembrane region" description="Helical" evidence="1">
    <location>
        <begin position="30"/>
        <end position="51"/>
    </location>
</feature>
<dbReference type="AlphaFoldDB" id="A0A512PLS3"/>
<comment type="caution">
    <text evidence="2">The sequence shown here is derived from an EMBL/GenBank/DDBJ whole genome shotgun (WGS) entry which is preliminary data.</text>
</comment>
<keyword evidence="1" id="KW-0812">Transmembrane</keyword>
<sequence length="199" mass="22097">MIVTIIAIVFAILTLIGIGAWIWAGTHDGPTGLMAFWTIVAVGCLIVSVAYDVHAQNNKPVAQSKVTQTSGKLKGSTYFNARAKQKNTQQKQALREKGILKELRNTYRDDIGTVTFDAAKKTYVVQVKKHDYQQALKIVRRHPKQNKKALKTIRASFTDASKAIDKALKQNGYRLVLKDGNRVVLEVHDGVIVRDGLVK</sequence>
<evidence type="ECO:0000313" key="3">
    <source>
        <dbReference type="Proteomes" id="UP000321569"/>
    </source>
</evidence>
<gene>
    <name evidence="2" type="ORF">LRA02_10240</name>
</gene>
<name>A0A512PLS3_9LACO</name>
<feature type="transmembrane region" description="Helical" evidence="1">
    <location>
        <begin position="5"/>
        <end position="24"/>
    </location>
</feature>
<protein>
    <submittedName>
        <fullName evidence="2">Uncharacterized protein</fullName>
    </submittedName>
</protein>